<evidence type="ECO:0000256" key="2">
    <source>
        <dbReference type="ARBA" id="ARBA00022475"/>
    </source>
</evidence>
<protein>
    <submittedName>
        <fullName evidence="9">FtsX-like permease family protein</fullName>
    </submittedName>
    <submittedName>
        <fullName evidence="10">Putative ABC transport system permease protein</fullName>
    </submittedName>
</protein>
<evidence type="ECO:0000256" key="1">
    <source>
        <dbReference type="ARBA" id="ARBA00004651"/>
    </source>
</evidence>
<dbReference type="Pfam" id="PF12704">
    <property type="entry name" value="MacB_PCD"/>
    <property type="match status" value="1"/>
</dbReference>
<reference evidence="10" key="2">
    <citation type="submission" date="2019-07" db="EMBL/GenBank/DDBJ databases">
        <authorList>
            <person name="Whitman W."/>
            <person name="Huntemann M."/>
            <person name="Clum A."/>
            <person name="Pillay M."/>
            <person name="Palaniappan K."/>
            <person name="Varghese N."/>
            <person name="Mikhailova N."/>
            <person name="Stamatis D."/>
            <person name="Reddy T."/>
            <person name="Daum C."/>
            <person name="Shapiro N."/>
            <person name="Ivanova N."/>
            <person name="Kyrpides N."/>
            <person name="Woyke T."/>
        </authorList>
    </citation>
    <scope>NUCLEOTIDE SEQUENCE</scope>
    <source>
        <strain evidence="10">CGMCC 1.10685</strain>
    </source>
</reference>
<keyword evidence="12" id="KW-1185">Reference proteome</keyword>
<keyword evidence="2" id="KW-1003">Cell membrane</keyword>
<evidence type="ECO:0000313" key="10">
    <source>
        <dbReference type="EMBL" id="TWI45806.1"/>
    </source>
</evidence>
<feature type="domain" description="ABC3 transporter permease C-terminal" evidence="7">
    <location>
        <begin position="269"/>
        <end position="387"/>
    </location>
</feature>
<dbReference type="InterPro" id="IPR003838">
    <property type="entry name" value="ABC3_permease_C"/>
</dbReference>
<dbReference type="GO" id="GO:0005886">
    <property type="term" value="C:plasma membrane"/>
    <property type="evidence" value="ECO:0007669"/>
    <property type="project" value="UniProtKB-SubCell"/>
</dbReference>
<feature type="domain" description="MacB-like periplasmic core" evidence="8">
    <location>
        <begin position="26"/>
        <end position="231"/>
    </location>
</feature>
<sequence>MFATLRQIGAAARISLFSLPQRRAMSLAAAVAIAMVVFVLLGALALDNGFRHALDNSGSADLAIVLRAGAGAEVNSTLDKQQQDLLDDAPGVVREQGRALVSPELYMVVDGTRKAHGEQANMTLRGVTPAALAVRPAVRLAQGRMFRPGSNELVVGRALQREFAGLALGAKVRIHAVDWTVVGVLDANGSVFESEMWADLHVLQSLTGRGSSIQSLRMRLTGADSLAALRRYAGNDPRLAVDIKTEQEYYAEQAKQSSDLINAIGKPLAALMALGALAGALNTMYSSVAERAKEIATLRILGYGHLSTLCGTMLESLALALAGAAAGTLGAYLVFNGMSASTVSGGLSTLVFHMALAPAQLAKGMAWAIAIGVLGGLFPAIRAMRQPLVNALAE</sequence>
<proteinExistence type="predicted"/>
<accession>A0A562PP04</accession>
<reference evidence="9 12" key="3">
    <citation type="submission" date="2019-12" db="EMBL/GenBank/DDBJ databases">
        <title>Draft Genome Sequences of Six Type Strains of the Genus Massilia.</title>
        <authorList>
            <person name="Miess H."/>
            <person name="Frediansyah A."/>
            <person name="Goeker M."/>
            <person name="Gross H."/>
        </authorList>
    </citation>
    <scope>NUCLEOTIDE SEQUENCE [LARGE SCALE GENOMIC DNA]</scope>
    <source>
        <strain evidence="9 12">DSM 26639</strain>
    </source>
</reference>
<dbReference type="Proteomes" id="UP000315112">
    <property type="component" value="Unassembled WGS sequence"/>
</dbReference>
<dbReference type="AlphaFoldDB" id="A0A562PP04"/>
<feature type="transmembrane region" description="Helical" evidence="6">
    <location>
        <begin position="364"/>
        <end position="384"/>
    </location>
</feature>
<reference evidence="10 11" key="1">
    <citation type="journal article" date="2015" name="Stand. Genomic Sci.">
        <title>Genomic Encyclopedia of Bacterial and Archaeal Type Strains, Phase III: the genomes of soil and plant-associated and newly described type strains.</title>
        <authorList>
            <person name="Whitman W.B."/>
            <person name="Woyke T."/>
            <person name="Klenk H.P."/>
            <person name="Zhou Y."/>
            <person name="Lilburn T.G."/>
            <person name="Beck B.J."/>
            <person name="De Vos P."/>
            <person name="Vandamme P."/>
            <person name="Eisen J.A."/>
            <person name="Garrity G."/>
            <person name="Hugenholtz P."/>
            <person name="Kyrpides N.C."/>
        </authorList>
    </citation>
    <scope>NUCLEOTIDE SEQUENCE [LARGE SCALE GENOMIC DNA]</scope>
    <source>
        <strain evidence="10 11">CGMCC 1.10685</strain>
    </source>
</reference>
<dbReference type="EMBL" id="VLKW01000006">
    <property type="protein sequence ID" value="TWI45806.1"/>
    <property type="molecule type" value="Genomic_DNA"/>
</dbReference>
<dbReference type="RefSeq" id="WP_145876778.1">
    <property type="nucleotide sequence ID" value="NZ_CP046904.1"/>
</dbReference>
<dbReference type="Pfam" id="PF02687">
    <property type="entry name" value="FtsX"/>
    <property type="match status" value="1"/>
</dbReference>
<dbReference type="InterPro" id="IPR025857">
    <property type="entry name" value="MacB_PCD"/>
</dbReference>
<dbReference type="PANTHER" id="PTHR43738:SF3">
    <property type="entry name" value="ABC TRANSPORTER PERMEASE"/>
    <property type="match status" value="1"/>
</dbReference>
<comment type="subcellular location">
    <subcellularLocation>
        <location evidence="1">Cell membrane</location>
        <topology evidence="1">Multi-pass membrane protein</topology>
    </subcellularLocation>
</comment>
<evidence type="ECO:0000259" key="7">
    <source>
        <dbReference type="Pfam" id="PF02687"/>
    </source>
</evidence>
<gene>
    <name evidence="9" type="ORF">GO485_17770</name>
    <name evidence="10" type="ORF">IP92_03233</name>
</gene>
<keyword evidence="3 6" id="KW-0812">Transmembrane</keyword>
<evidence type="ECO:0000256" key="5">
    <source>
        <dbReference type="ARBA" id="ARBA00023136"/>
    </source>
</evidence>
<organism evidence="10 11">
    <name type="scientific">Pseudoduganella flava</name>
    <dbReference type="NCBI Taxonomy" id="871742"/>
    <lineage>
        <taxon>Bacteria</taxon>
        <taxon>Pseudomonadati</taxon>
        <taxon>Pseudomonadota</taxon>
        <taxon>Betaproteobacteria</taxon>
        <taxon>Burkholderiales</taxon>
        <taxon>Oxalobacteraceae</taxon>
        <taxon>Telluria group</taxon>
        <taxon>Pseudoduganella</taxon>
    </lineage>
</organism>
<dbReference type="Proteomes" id="UP000437862">
    <property type="component" value="Chromosome"/>
</dbReference>
<name>A0A562PP04_9BURK</name>
<evidence type="ECO:0000259" key="8">
    <source>
        <dbReference type="Pfam" id="PF12704"/>
    </source>
</evidence>
<evidence type="ECO:0000256" key="3">
    <source>
        <dbReference type="ARBA" id="ARBA00022692"/>
    </source>
</evidence>
<evidence type="ECO:0000256" key="4">
    <source>
        <dbReference type="ARBA" id="ARBA00022989"/>
    </source>
</evidence>
<keyword evidence="4 6" id="KW-1133">Transmembrane helix</keyword>
<evidence type="ECO:0000313" key="12">
    <source>
        <dbReference type="Proteomes" id="UP000437862"/>
    </source>
</evidence>
<evidence type="ECO:0000313" key="11">
    <source>
        <dbReference type="Proteomes" id="UP000315112"/>
    </source>
</evidence>
<keyword evidence="5 6" id="KW-0472">Membrane</keyword>
<dbReference type="EMBL" id="CP046904">
    <property type="protein sequence ID" value="QGZ40731.1"/>
    <property type="molecule type" value="Genomic_DNA"/>
</dbReference>
<dbReference type="InterPro" id="IPR051125">
    <property type="entry name" value="ABC-4/HrtB_transporter"/>
</dbReference>
<dbReference type="OrthoDB" id="241967at2"/>
<feature type="transmembrane region" description="Helical" evidence="6">
    <location>
        <begin position="268"/>
        <end position="288"/>
    </location>
</feature>
<feature type="transmembrane region" description="Helical" evidence="6">
    <location>
        <begin position="24"/>
        <end position="46"/>
    </location>
</feature>
<evidence type="ECO:0000313" key="9">
    <source>
        <dbReference type="EMBL" id="QGZ40731.1"/>
    </source>
</evidence>
<evidence type="ECO:0000256" key="6">
    <source>
        <dbReference type="SAM" id="Phobius"/>
    </source>
</evidence>
<dbReference type="PANTHER" id="PTHR43738">
    <property type="entry name" value="ABC TRANSPORTER, MEMBRANE PROTEIN"/>
    <property type="match status" value="1"/>
</dbReference>